<organism evidence="2 3">
    <name type="scientific">Rhizobium quercicola</name>
    <dbReference type="NCBI Taxonomy" id="2901226"/>
    <lineage>
        <taxon>Bacteria</taxon>
        <taxon>Pseudomonadati</taxon>
        <taxon>Pseudomonadota</taxon>
        <taxon>Alphaproteobacteria</taxon>
        <taxon>Hyphomicrobiales</taxon>
        <taxon>Rhizobiaceae</taxon>
        <taxon>Rhizobium/Agrobacterium group</taxon>
        <taxon>Rhizobium</taxon>
    </lineage>
</organism>
<feature type="transmembrane region" description="Helical" evidence="1">
    <location>
        <begin position="21"/>
        <end position="41"/>
    </location>
</feature>
<evidence type="ECO:0000256" key="1">
    <source>
        <dbReference type="SAM" id="Phobius"/>
    </source>
</evidence>
<reference evidence="2" key="1">
    <citation type="submission" date="2021-12" db="EMBL/GenBank/DDBJ databases">
        <authorList>
            <person name="Li Y."/>
        </authorList>
    </citation>
    <scope>NUCLEOTIDE SEQUENCE</scope>
    <source>
        <strain evidence="2">DKSPLA3</strain>
    </source>
</reference>
<dbReference type="Proteomes" id="UP001139089">
    <property type="component" value="Unassembled WGS sequence"/>
</dbReference>
<proteinExistence type="predicted"/>
<dbReference type="EMBL" id="JAJOZR010000006">
    <property type="protein sequence ID" value="MCD7109461.1"/>
    <property type="molecule type" value="Genomic_DNA"/>
</dbReference>
<dbReference type="RefSeq" id="WP_231814112.1">
    <property type="nucleotide sequence ID" value="NZ_JAJOZR010000006.1"/>
</dbReference>
<accession>A0A9X1NUA5</accession>
<protein>
    <submittedName>
        <fullName evidence="2">Uncharacterized protein</fullName>
    </submittedName>
</protein>
<keyword evidence="1" id="KW-0472">Membrane</keyword>
<gene>
    <name evidence="2" type="ORF">LRX75_10430</name>
</gene>
<comment type="caution">
    <text evidence="2">The sequence shown here is derived from an EMBL/GenBank/DDBJ whole genome shotgun (WGS) entry which is preliminary data.</text>
</comment>
<keyword evidence="1" id="KW-0812">Transmembrane</keyword>
<name>A0A9X1NUA5_9HYPH</name>
<keyword evidence="3" id="KW-1185">Reference proteome</keyword>
<dbReference type="AlphaFoldDB" id="A0A9X1NUA5"/>
<keyword evidence="1" id="KW-1133">Transmembrane helix</keyword>
<evidence type="ECO:0000313" key="2">
    <source>
        <dbReference type="EMBL" id="MCD7109461.1"/>
    </source>
</evidence>
<evidence type="ECO:0000313" key="3">
    <source>
        <dbReference type="Proteomes" id="UP001139089"/>
    </source>
</evidence>
<sequence length="134" mass="14131">MTQTFDDQKQPRQRRRPGLKIAAGSLAAFLGMGYAMGTFAAHAPTDVGIGAHSCASTIEMLGDAHFDRIVTAWSSGFISGSNAEALGEPSRQRDIAAVSEASILRHVRTYCAANPTDTLSSAVEVLFTGLPAHP</sequence>